<dbReference type="Gene3D" id="1.10.260.40">
    <property type="entry name" value="lambda repressor-like DNA-binding domains"/>
    <property type="match status" value="1"/>
</dbReference>
<feature type="compositionally biased region" description="Basic and acidic residues" evidence="1">
    <location>
        <begin position="86"/>
        <end position="103"/>
    </location>
</feature>
<evidence type="ECO:0000313" key="4">
    <source>
        <dbReference type="Proteomes" id="UP000708576"/>
    </source>
</evidence>
<dbReference type="EMBL" id="JAGUCO010000002">
    <property type="protein sequence ID" value="MBS2097509.1"/>
    <property type="molecule type" value="Genomic_DNA"/>
</dbReference>
<dbReference type="InterPro" id="IPR001387">
    <property type="entry name" value="Cro/C1-type_HTH"/>
</dbReference>
<sequence>MKERLEAILKHEKLTPSRLADIIGVQRSGISHIMSGRNKPGLDFLSKLITHFPHINGDWLITGQGSMLKNATKTVSEAQMTIPIPKAKEEKKEPEKPTIRFEKPTTFNKPPNPQPELDSIPPIEKGKQIERIIVFYTDKSFSEYKPE</sequence>
<keyword evidence="4" id="KW-1185">Reference proteome</keyword>
<feature type="region of interest" description="Disordered" evidence="1">
    <location>
        <begin position="84"/>
        <end position="123"/>
    </location>
</feature>
<dbReference type="SUPFAM" id="SSF47413">
    <property type="entry name" value="lambda repressor-like DNA-binding domains"/>
    <property type="match status" value="1"/>
</dbReference>
<protein>
    <submittedName>
        <fullName evidence="3">Helix-turn-helix transcriptional regulator</fullName>
    </submittedName>
</protein>
<gene>
    <name evidence="3" type="ORF">KEM10_04400</name>
</gene>
<evidence type="ECO:0000259" key="2">
    <source>
        <dbReference type="PROSITE" id="PS50943"/>
    </source>
</evidence>
<dbReference type="RefSeq" id="WP_212214004.1">
    <property type="nucleotide sequence ID" value="NZ_JAGUCO010000002.1"/>
</dbReference>
<reference evidence="3 4" key="1">
    <citation type="journal article" date="2015" name="Int. J. Syst. Evol. Microbiol.">
        <title>Carboxylicivirga linearis sp. nov., isolated from a sea cucumber culture pond.</title>
        <authorList>
            <person name="Wang F.Q."/>
            <person name="Zhou Y.X."/>
            <person name="Lin X.Z."/>
            <person name="Chen G.J."/>
            <person name="Du Z.J."/>
        </authorList>
    </citation>
    <scope>NUCLEOTIDE SEQUENCE [LARGE SCALE GENOMIC DNA]</scope>
    <source>
        <strain evidence="3 4">FB218</strain>
    </source>
</reference>
<dbReference type="Proteomes" id="UP000708576">
    <property type="component" value="Unassembled WGS sequence"/>
</dbReference>
<evidence type="ECO:0000256" key="1">
    <source>
        <dbReference type="SAM" id="MobiDB-lite"/>
    </source>
</evidence>
<name>A0ABS5JSH7_9BACT</name>
<organism evidence="3 4">
    <name type="scientific">Carboxylicivirga linearis</name>
    <dbReference type="NCBI Taxonomy" id="1628157"/>
    <lineage>
        <taxon>Bacteria</taxon>
        <taxon>Pseudomonadati</taxon>
        <taxon>Bacteroidota</taxon>
        <taxon>Bacteroidia</taxon>
        <taxon>Marinilabiliales</taxon>
        <taxon>Marinilabiliaceae</taxon>
        <taxon>Carboxylicivirga</taxon>
    </lineage>
</organism>
<dbReference type="PROSITE" id="PS50943">
    <property type="entry name" value="HTH_CROC1"/>
    <property type="match status" value="1"/>
</dbReference>
<proteinExistence type="predicted"/>
<feature type="domain" description="HTH cro/C1-type" evidence="2">
    <location>
        <begin position="5"/>
        <end position="60"/>
    </location>
</feature>
<comment type="caution">
    <text evidence="3">The sequence shown here is derived from an EMBL/GenBank/DDBJ whole genome shotgun (WGS) entry which is preliminary data.</text>
</comment>
<dbReference type="InterPro" id="IPR010982">
    <property type="entry name" value="Lambda_DNA-bd_dom_sf"/>
</dbReference>
<evidence type="ECO:0000313" key="3">
    <source>
        <dbReference type="EMBL" id="MBS2097509.1"/>
    </source>
</evidence>
<dbReference type="Pfam" id="PF01381">
    <property type="entry name" value="HTH_3"/>
    <property type="match status" value="1"/>
</dbReference>
<accession>A0ABS5JSH7</accession>
<dbReference type="CDD" id="cd00093">
    <property type="entry name" value="HTH_XRE"/>
    <property type="match status" value="1"/>
</dbReference>
<dbReference type="SMART" id="SM00530">
    <property type="entry name" value="HTH_XRE"/>
    <property type="match status" value="1"/>
</dbReference>